<feature type="compositionally biased region" description="Basic and acidic residues" evidence="1">
    <location>
        <begin position="161"/>
        <end position="171"/>
    </location>
</feature>
<evidence type="ECO:0000313" key="3">
    <source>
        <dbReference type="Proteomes" id="UP000823674"/>
    </source>
</evidence>
<organism evidence="2 3">
    <name type="scientific">Brassica rapa subsp. trilocularis</name>
    <dbReference type="NCBI Taxonomy" id="1813537"/>
    <lineage>
        <taxon>Eukaryota</taxon>
        <taxon>Viridiplantae</taxon>
        <taxon>Streptophyta</taxon>
        <taxon>Embryophyta</taxon>
        <taxon>Tracheophyta</taxon>
        <taxon>Spermatophyta</taxon>
        <taxon>Magnoliopsida</taxon>
        <taxon>eudicotyledons</taxon>
        <taxon>Gunneridae</taxon>
        <taxon>Pentapetalae</taxon>
        <taxon>rosids</taxon>
        <taxon>malvids</taxon>
        <taxon>Brassicales</taxon>
        <taxon>Brassicaceae</taxon>
        <taxon>Brassiceae</taxon>
        <taxon>Brassica</taxon>
    </lineage>
</organism>
<feature type="compositionally biased region" description="Acidic residues" evidence="1">
    <location>
        <begin position="182"/>
        <end position="192"/>
    </location>
</feature>
<keyword evidence="3" id="KW-1185">Reference proteome</keyword>
<name>A0ABQ7LPA2_BRACM</name>
<feature type="region of interest" description="Disordered" evidence="1">
    <location>
        <begin position="143"/>
        <end position="192"/>
    </location>
</feature>
<reference evidence="2 3" key="1">
    <citation type="submission" date="2021-03" db="EMBL/GenBank/DDBJ databases">
        <authorList>
            <person name="King G.J."/>
            <person name="Bancroft I."/>
            <person name="Baten A."/>
            <person name="Bloomfield J."/>
            <person name="Borpatragohain P."/>
            <person name="He Z."/>
            <person name="Irish N."/>
            <person name="Irwin J."/>
            <person name="Liu K."/>
            <person name="Mauleon R.P."/>
            <person name="Moore J."/>
            <person name="Morris R."/>
            <person name="Ostergaard L."/>
            <person name="Wang B."/>
            <person name="Wells R."/>
        </authorList>
    </citation>
    <scope>NUCLEOTIDE SEQUENCE [LARGE SCALE GENOMIC DNA]</scope>
    <source>
        <strain evidence="2">R-o-18</strain>
        <tissue evidence="2">Leaf</tissue>
    </source>
</reference>
<dbReference type="Proteomes" id="UP000823674">
    <property type="component" value="Chromosome A08"/>
</dbReference>
<proteinExistence type="predicted"/>
<dbReference type="EMBL" id="JADBGQ010000007">
    <property type="protein sequence ID" value="KAG5388410.1"/>
    <property type="molecule type" value="Genomic_DNA"/>
</dbReference>
<gene>
    <name evidence="2" type="primary">A08p007900.1_BraROA</name>
    <name evidence="2" type="ORF">IGI04_029951</name>
</gene>
<comment type="caution">
    <text evidence="2">The sequence shown here is derived from an EMBL/GenBank/DDBJ whole genome shotgun (WGS) entry which is preliminary data.</text>
</comment>
<sequence>MAPPGQEKENSKVVIGKDSTTSIVEKEVETSVESSVEAVDTVVDKNSASVEANENETDALGNIAEMGVEEPSLAKDGLVRLDKNVLVELTEGTDLASSVTETTTDLPAPVTEELSWLNVSPSKRGWSPVKPVENNVISPSHFAVLNEESEDKEEDINYSQEKGETPGKAEAETGTISQKDDGESEEGEIIEN</sequence>
<evidence type="ECO:0000313" key="2">
    <source>
        <dbReference type="EMBL" id="KAG5388410.1"/>
    </source>
</evidence>
<evidence type="ECO:0000256" key="1">
    <source>
        <dbReference type="SAM" id="MobiDB-lite"/>
    </source>
</evidence>
<protein>
    <submittedName>
        <fullName evidence="2">Uncharacterized protein</fullName>
    </submittedName>
</protein>
<accession>A0ABQ7LPA2</accession>
<feature type="compositionally biased region" description="Acidic residues" evidence="1">
    <location>
        <begin position="147"/>
        <end position="156"/>
    </location>
</feature>